<dbReference type="SUPFAM" id="SSF47095">
    <property type="entry name" value="HMG-box"/>
    <property type="match status" value="1"/>
</dbReference>
<evidence type="ECO:0000256" key="9">
    <source>
        <dbReference type="PROSITE-ProRule" id="PRU00267"/>
    </source>
</evidence>
<dbReference type="InterPro" id="IPR024940">
    <property type="entry name" value="TCF/LEF"/>
</dbReference>
<keyword evidence="7" id="KW-0804">Transcription</keyword>
<keyword evidence="11" id="KW-0812">Transmembrane</keyword>
<dbReference type="GO" id="GO:1990907">
    <property type="term" value="C:beta-catenin-TCF complex"/>
    <property type="evidence" value="ECO:0007669"/>
    <property type="project" value="TreeGrafter"/>
</dbReference>
<reference evidence="13" key="1">
    <citation type="submission" date="2020-03" db="EMBL/GenBank/DDBJ databases">
        <authorList>
            <person name="Weist P."/>
        </authorList>
    </citation>
    <scope>NUCLEOTIDE SEQUENCE</scope>
</reference>
<evidence type="ECO:0000256" key="10">
    <source>
        <dbReference type="SAM" id="MobiDB-lite"/>
    </source>
</evidence>
<evidence type="ECO:0000259" key="12">
    <source>
        <dbReference type="PROSITE" id="PS50118"/>
    </source>
</evidence>
<dbReference type="GO" id="GO:0060070">
    <property type="term" value="P:canonical Wnt signaling pathway"/>
    <property type="evidence" value="ECO:0007669"/>
    <property type="project" value="TreeGrafter"/>
</dbReference>
<dbReference type="GO" id="GO:0000981">
    <property type="term" value="F:DNA-binding transcription factor activity, RNA polymerase II-specific"/>
    <property type="evidence" value="ECO:0007669"/>
    <property type="project" value="TreeGrafter"/>
</dbReference>
<dbReference type="PROSITE" id="PS50118">
    <property type="entry name" value="HMG_BOX_2"/>
    <property type="match status" value="1"/>
</dbReference>
<dbReference type="GO" id="GO:0000978">
    <property type="term" value="F:RNA polymerase II cis-regulatory region sequence-specific DNA binding"/>
    <property type="evidence" value="ECO:0007669"/>
    <property type="project" value="TreeGrafter"/>
</dbReference>
<evidence type="ECO:0000256" key="6">
    <source>
        <dbReference type="ARBA" id="ARBA00023159"/>
    </source>
</evidence>
<keyword evidence="6" id="KW-0010">Activator</keyword>
<sequence>MERYNDLDLTLAIARAICGEISDLTPPQVIPVDDWFYPLEETTAEYTPLVATSPALEQLLDDLRAYLDAPLSYQQQSFLQPDPVHCQTQFDNQQTVTKRLEVRLRPIGVFDKKVIYGAPGDRVPPLVNARSTQKRKLVIEEEDDTQYIKKPPNAFMLYREEQRPKILAKLKNSDSAAVNTIIGQMWKALSKKGQEKYYEEYRRLSRIHSQLYPDWSGKKRKRSSRRASAKTVDGVSPGNLRHMKSVWASLTLVSSALLFVMGGLWVARTVGA</sequence>
<evidence type="ECO:0000313" key="14">
    <source>
        <dbReference type="Proteomes" id="UP001153269"/>
    </source>
</evidence>
<comment type="subcellular location">
    <subcellularLocation>
        <location evidence="1">Nucleus</location>
    </subcellularLocation>
</comment>
<protein>
    <recommendedName>
        <fullName evidence="12">HMG box domain-containing protein</fullName>
    </recommendedName>
</protein>
<dbReference type="Pfam" id="PF00505">
    <property type="entry name" value="HMG_box"/>
    <property type="match status" value="1"/>
</dbReference>
<keyword evidence="5 9" id="KW-0238">DNA-binding</keyword>
<feature type="compositionally biased region" description="Basic residues" evidence="10">
    <location>
        <begin position="218"/>
        <end position="228"/>
    </location>
</feature>
<evidence type="ECO:0000313" key="13">
    <source>
        <dbReference type="EMBL" id="CAB1430077.1"/>
    </source>
</evidence>
<feature type="region of interest" description="Disordered" evidence="10">
    <location>
        <begin position="215"/>
        <end position="236"/>
    </location>
</feature>
<evidence type="ECO:0000256" key="3">
    <source>
        <dbReference type="ARBA" id="ARBA00022687"/>
    </source>
</evidence>
<dbReference type="EMBL" id="CADEAL010001202">
    <property type="protein sequence ID" value="CAB1430077.1"/>
    <property type="molecule type" value="Genomic_DNA"/>
</dbReference>
<dbReference type="Gene3D" id="1.10.30.10">
    <property type="entry name" value="High mobility group box domain"/>
    <property type="match status" value="1"/>
</dbReference>
<dbReference type="GO" id="GO:0000785">
    <property type="term" value="C:chromatin"/>
    <property type="evidence" value="ECO:0007669"/>
    <property type="project" value="TreeGrafter"/>
</dbReference>
<evidence type="ECO:0000256" key="5">
    <source>
        <dbReference type="ARBA" id="ARBA00023125"/>
    </source>
</evidence>
<keyword evidence="11" id="KW-0472">Membrane</keyword>
<evidence type="ECO:0000256" key="1">
    <source>
        <dbReference type="ARBA" id="ARBA00004123"/>
    </source>
</evidence>
<dbReference type="InterPro" id="IPR036910">
    <property type="entry name" value="HMG_box_dom_sf"/>
</dbReference>
<dbReference type="PANTHER" id="PTHR10373:SF38">
    <property type="entry name" value="PROTEIN PANGOLIN, ISOFORM J"/>
    <property type="match status" value="1"/>
</dbReference>
<gene>
    <name evidence="13" type="ORF">PLEPLA_LOCUS18058</name>
</gene>
<feature type="transmembrane region" description="Helical" evidence="11">
    <location>
        <begin position="246"/>
        <end position="267"/>
    </location>
</feature>
<evidence type="ECO:0000256" key="2">
    <source>
        <dbReference type="ARBA" id="ARBA00006569"/>
    </source>
</evidence>
<organism evidence="13 14">
    <name type="scientific">Pleuronectes platessa</name>
    <name type="common">European plaice</name>
    <dbReference type="NCBI Taxonomy" id="8262"/>
    <lineage>
        <taxon>Eukaryota</taxon>
        <taxon>Metazoa</taxon>
        <taxon>Chordata</taxon>
        <taxon>Craniata</taxon>
        <taxon>Vertebrata</taxon>
        <taxon>Euteleostomi</taxon>
        <taxon>Actinopterygii</taxon>
        <taxon>Neopterygii</taxon>
        <taxon>Teleostei</taxon>
        <taxon>Neoteleostei</taxon>
        <taxon>Acanthomorphata</taxon>
        <taxon>Carangaria</taxon>
        <taxon>Pleuronectiformes</taxon>
        <taxon>Pleuronectoidei</taxon>
        <taxon>Pleuronectidae</taxon>
        <taxon>Pleuronectes</taxon>
    </lineage>
</organism>
<keyword evidence="11" id="KW-1133">Transmembrane helix</keyword>
<comment type="caution">
    <text evidence="13">The sequence shown here is derived from an EMBL/GenBank/DDBJ whole genome shotgun (WGS) entry which is preliminary data.</text>
</comment>
<dbReference type="AlphaFoldDB" id="A0A9N7UGK3"/>
<accession>A0A9N7UGK3</accession>
<keyword evidence="14" id="KW-1185">Reference proteome</keyword>
<keyword evidence="8 9" id="KW-0539">Nucleus</keyword>
<evidence type="ECO:0000256" key="11">
    <source>
        <dbReference type="SAM" id="Phobius"/>
    </source>
</evidence>
<evidence type="ECO:0000256" key="7">
    <source>
        <dbReference type="ARBA" id="ARBA00023163"/>
    </source>
</evidence>
<comment type="similarity">
    <text evidence="2">Belongs to the TCF/LEF family.</text>
</comment>
<proteinExistence type="inferred from homology"/>
<keyword evidence="4" id="KW-0805">Transcription regulation</keyword>
<evidence type="ECO:0000256" key="8">
    <source>
        <dbReference type="ARBA" id="ARBA00023242"/>
    </source>
</evidence>
<feature type="domain" description="HMG box" evidence="12">
    <location>
        <begin position="148"/>
        <end position="216"/>
    </location>
</feature>
<keyword evidence="3" id="KW-0879">Wnt signaling pathway</keyword>
<feature type="DNA-binding region" description="HMG box" evidence="9">
    <location>
        <begin position="148"/>
        <end position="216"/>
    </location>
</feature>
<dbReference type="InterPro" id="IPR009071">
    <property type="entry name" value="HMG_box_dom"/>
</dbReference>
<dbReference type="PANTHER" id="PTHR10373">
    <property type="entry name" value="TRANSCRIPTION FACTOR 7 FAMILY MEMBER"/>
    <property type="match status" value="1"/>
</dbReference>
<name>A0A9N7UGK3_PLEPL</name>
<evidence type="ECO:0000256" key="4">
    <source>
        <dbReference type="ARBA" id="ARBA00023015"/>
    </source>
</evidence>
<dbReference type="Proteomes" id="UP001153269">
    <property type="component" value="Unassembled WGS sequence"/>
</dbReference>
<dbReference type="SMART" id="SM00398">
    <property type="entry name" value="HMG"/>
    <property type="match status" value="1"/>
</dbReference>